<evidence type="ECO:0000313" key="2">
    <source>
        <dbReference type="Proteomes" id="UP000248198"/>
    </source>
</evidence>
<dbReference type="PROSITE" id="PS51257">
    <property type="entry name" value="PROKAR_LIPOPROTEIN"/>
    <property type="match status" value="1"/>
</dbReference>
<reference evidence="1 2" key="1">
    <citation type="submission" date="2018-06" db="EMBL/GenBank/DDBJ databases">
        <title>Genomic Encyclopedia of Archaeal and Bacterial Type Strains, Phase II (KMG-II): from individual species to whole genera.</title>
        <authorList>
            <person name="Goeker M."/>
        </authorList>
    </citation>
    <scope>NUCLEOTIDE SEQUENCE [LARGE SCALE GENOMIC DNA]</scope>
    <source>
        <strain evidence="1 2">DSM 27372</strain>
    </source>
</reference>
<dbReference type="Proteomes" id="UP000248198">
    <property type="component" value="Unassembled WGS sequence"/>
</dbReference>
<evidence type="ECO:0000313" key="1">
    <source>
        <dbReference type="EMBL" id="PYF74284.1"/>
    </source>
</evidence>
<dbReference type="AlphaFoldDB" id="A0A318UD16"/>
<protein>
    <submittedName>
        <fullName evidence="1">Uncharacterized protein</fullName>
    </submittedName>
</protein>
<name>A0A318UD16_9SPHI</name>
<dbReference type="OrthoDB" id="744748at2"/>
<accession>A0A318UD16</accession>
<proteinExistence type="predicted"/>
<organism evidence="1 2">
    <name type="scientific">Pedobacter nutrimenti</name>
    <dbReference type="NCBI Taxonomy" id="1241337"/>
    <lineage>
        <taxon>Bacteria</taxon>
        <taxon>Pseudomonadati</taxon>
        <taxon>Bacteroidota</taxon>
        <taxon>Sphingobacteriia</taxon>
        <taxon>Sphingobacteriales</taxon>
        <taxon>Sphingobacteriaceae</taxon>
        <taxon>Pedobacter</taxon>
    </lineage>
</organism>
<gene>
    <name evidence="1" type="ORF">B0O44_104455</name>
</gene>
<dbReference type="RefSeq" id="WP_110831453.1">
    <property type="nucleotide sequence ID" value="NZ_QKLU01000004.1"/>
</dbReference>
<dbReference type="EMBL" id="QKLU01000004">
    <property type="protein sequence ID" value="PYF74284.1"/>
    <property type="molecule type" value="Genomic_DNA"/>
</dbReference>
<sequence length="410" mass="45578">MKKTILFSALLISTLLSCKKSLPEDEPPPVLPPVKLEYSNLSVEQHKQSLEQNGTDLLKKINTLPDEKFIKALSNLSNLEPFMLQNSITAKQVMSVNSAAQAKNMSALFAAVTTVATKEGLSKYYGIFTWDKTNKKWVKTESTTKLEVVYPASAASTTNNAKLTMSYTAAAQTATVDGKVYELPSALTASLKVDDKEEMKLTSVFEYRADGSPSKSDINLTMGAFIFKVNVSSTTESAASTISFAKGTEELFSFITTGKGAFNISNVDGAERIGDVLKNANSTFNIMNIQLAGQVDLKAIDDVKRTLVNSNGKERNDKTIEAINKYSSIHAIYKKENAIIAKIDFAAREETTTYTYWDYYENKYITYSLTDYYQEPRMTFKDNSKLSFNTFFNSGFSKLISDIDIYKGRF</sequence>
<comment type="caution">
    <text evidence="1">The sequence shown here is derived from an EMBL/GenBank/DDBJ whole genome shotgun (WGS) entry which is preliminary data.</text>
</comment>
<keyword evidence="2" id="KW-1185">Reference proteome</keyword>